<dbReference type="RefSeq" id="WP_344142913.1">
    <property type="nucleotide sequence ID" value="NZ_BAAAOJ010000044.1"/>
</dbReference>
<organism evidence="7 8">
    <name type="scientific">Polymorphospora rubra</name>
    <dbReference type="NCBI Taxonomy" id="338584"/>
    <lineage>
        <taxon>Bacteria</taxon>
        <taxon>Bacillati</taxon>
        <taxon>Actinomycetota</taxon>
        <taxon>Actinomycetes</taxon>
        <taxon>Micromonosporales</taxon>
        <taxon>Micromonosporaceae</taxon>
        <taxon>Polymorphospora</taxon>
    </lineage>
</organism>
<accession>A0A810MVH3</accession>
<keyword evidence="4" id="KW-0804">Transcription</keyword>
<dbReference type="PRINTS" id="PR00037">
    <property type="entry name" value="HTHLACR"/>
</dbReference>
<keyword evidence="8" id="KW-1185">Reference proteome</keyword>
<proteinExistence type="predicted"/>
<dbReference type="Pfam" id="PF08220">
    <property type="entry name" value="HTH_DeoR"/>
    <property type="match status" value="1"/>
</dbReference>
<evidence type="ECO:0000256" key="3">
    <source>
        <dbReference type="ARBA" id="ARBA00023015"/>
    </source>
</evidence>
<dbReference type="EMBL" id="AP023359">
    <property type="protein sequence ID" value="BCJ63653.1"/>
    <property type="molecule type" value="Genomic_DNA"/>
</dbReference>
<sequence>MLLLEICGFTHTTEVGNHSDPLEGGVAMNVSARRREIADLVHAAGRVEAAELSARFAVNSETIRRDLSALEAAGDLQRVHGGAVARTTLAVEGRVSGRIAERRAEKIAIARAAAREIPPFGAIFIEAGSTTGHLAKLLPDRGDLLIVTNALQIALELTDLGRSTVMTIGGRVRPASYAEVDAWALERLAQLRFDVAFVGANAIDTTWGLSTPDPGEAAVKSAILASAQKAVLMTDHTKFGLRAACRYGAIGDVDLIVTDRGIGSATVDDLRALGTEVRLADG</sequence>
<dbReference type="InterPro" id="IPR036390">
    <property type="entry name" value="WH_DNA-bd_sf"/>
</dbReference>
<dbReference type="GO" id="GO:0003700">
    <property type="term" value="F:DNA-binding transcription factor activity"/>
    <property type="evidence" value="ECO:0007669"/>
    <property type="project" value="InterPro"/>
</dbReference>
<name>A0A810MVH3_9ACTN</name>
<dbReference type="InterPro" id="IPR037171">
    <property type="entry name" value="NagB/RpiA_transferase-like"/>
</dbReference>
<evidence type="ECO:0000313" key="7">
    <source>
        <dbReference type="EMBL" id="BCJ63653.1"/>
    </source>
</evidence>
<dbReference type="SUPFAM" id="SSF100950">
    <property type="entry name" value="NagB/RpiA/CoA transferase-like"/>
    <property type="match status" value="1"/>
</dbReference>
<dbReference type="PANTHER" id="PTHR30363:SF4">
    <property type="entry name" value="GLYCEROL-3-PHOSPHATE REGULON REPRESSOR"/>
    <property type="match status" value="1"/>
</dbReference>
<dbReference type="PANTHER" id="PTHR30363">
    <property type="entry name" value="HTH-TYPE TRANSCRIPTIONAL REGULATOR SRLR-RELATED"/>
    <property type="match status" value="1"/>
</dbReference>
<dbReference type="InterPro" id="IPR001034">
    <property type="entry name" value="DeoR_HTH"/>
</dbReference>
<dbReference type="SUPFAM" id="SSF46785">
    <property type="entry name" value="Winged helix' DNA-binding domain"/>
    <property type="match status" value="1"/>
</dbReference>
<dbReference type="KEGG" id="pry:Prubr_06740"/>
<dbReference type="AlphaFoldDB" id="A0A810MVH3"/>
<dbReference type="SMART" id="SM01134">
    <property type="entry name" value="DeoRC"/>
    <property type="match status" value="1"/>
</dbReference>
<protein>
    <recommendedName>
        <fullName evidence="1">Lactose phosphotransferase system repressor</fullName>
    </recommendedName>
</protein>
<keyword evidence="2" id="KW-0678">Repressor</keyword>
<reference evidence="7" key="1">
    <citation type="submission" date="2020-08" db="EMBL/GenBank/DDBJ databases">
        <title>Whole genome shotgun sequence of Polymorphospora rubra NBRC 101157.</title>
        <authorList>
            <person name="Komaki H."/>
            <person name="Tamura T."/>
        </authorList>
    </citation>
    <scope>NUCLEOTIDE SEQUENCE</scope>
    <source>
        <strain evidence="7">NBRC 101157</strain>
    </source>
</reference>
<dbReference type="Proteomes" id="UP000680866">
    <property type="component" value="Chromosome"/>
</dbReference>
<dbReference type="InterPro" id="IPR014036">
    <property type="entry name" value="DeoR-like_C"/>
</dbReference>
<keyword evidence="3" id="KW-0805">Transcription regulation</keyword>
<dbReference type="Gene3D" id="3.40.50.1360">
    <property type="match status" value="1"/>
</dbReference>
<evidence type="ECO:0000313" key="8">
    <source>
        <dbReference type="Proteomes" id="UP000680866"/>
    </source>
</evidence>
<evidence type="ECO:0000256" key="1">
    <source>
        <dbReference type="ARBA" id="ARBA00021390"/>
    </source>
</evidence>
<evidence type="ECO:0000256" key="2">
    <source>
        <dbReference type="ARBA" id="ARBA00022491"/>
    </source>
</evidence>
<evidence type="ECO:0000256" key="4">
    <source>
        <dbReference type="ARBA" id="ARBA00023163"/>
    </source>
</evidence>
<dbReference type="PROSITE" id="PS51000">
    <property type="entry name" value="HTH_DEOR_2"/>
    <property type="match status" value="1"/>
</dbReference>
<evidence type="ECO:0000256" key="5">
    <source>
        <dbReference type="ARBA" id="ARBA00024937"/>
    </source>
</evidence>
<gene>
    <name evidence="7" type="ORF">Prubr_06740</name>
</gene>
<dbReference type="Pfam" id="PF00455">
    <property type="entry name" value="DeoRC"/>
    <property type="match status" value="1"/>
</dbReference>
<comment type="function">
    <text evidence="5">Repressor of the lactose catabolism operon. Galactose-6-phosphate is the inducer.</text>
</comment>
<dbReference type="InterPro" id="IPR050313">
    <property type="entry name" value="Carb_Metab_HTH_regulators"/>
</dbReference>
<dbReference type="SMART" id="SM00420">
    <property type="entry name" value="HTH_DEOR"/>
    <property type="match status" value="1"/>
</dbReference>
<feature type="domain" description="HTH deoR-type" evidence="6">
    <location>
        <begin position="30"/>
        <end position="85"/>
    </location>
</feature>
<evidence type="ECO:0000259" key="6">
    <source>
        <dbReference type="PROSITE" id="PS51000"/>
    </source>
</evidence>